<dbReference type="InterPro" id="IPR007207">
    <property type="entry name" value="Not_N"/>
</dbReference>
<dbReference type="PANTHER" id="PTHR23326">
    <property type="entry name" value="CCR4 NOT-RELATED"/>
    <property type="match status" value="1"/>
</dbReference>
<evidence type="ECO:0000256" key="3">
    <source>
        <dbReference type="ARBA" id="ARBA00007682"/>
    </source>
</evidence>
<dbReference type="Pfam" id="PF04065">
    <property type="entry name" value="Not3"/>
    <property type="match status" value="1"/>
</dbReference>
<evidence type="ECO:0000256" key="6">
    <source>
        <dbReference type="ARBA" id="ARBA00023015"/>
    </source>
</evidence>
<evidence type="ECO:0000313" key="11">
    <source>
        <dbReference type="Proteomes" id="UP001054252"/>
    </source>
</evidence>
<dbReference type="GO" id="GO:0006355">
    <property type="term" value="P:regulation of DNA-templated transcription"/>
    <property type="evidence" value="ECO:0007669"/>
    <property type="project" value="InterPro"/>
</dbReference>
<proteinExistence type="inferred from homology"/>
<accession>A0AAV5M329</accession>
<evidence type="ECO:0000313" key="10">
    <source>
        <dbReference type="EMBL" id="GKV43877.1"/>
    </source>
</evidence>
<keyword evidence="4" id="KW-0963">Cytoplasm</keyword>
<dbReference type="AlphaFoldDB" id="A0AAV5M329"/>
<reference evidence="10 11" key="1">
    <citation type="journal article" date="2021" name="Commun. Biol.">
        <title>The genome of Shorea leprosula (Dipterocarpaceae) highlights the ecological relevance of drought in aseasonal tropical rainforests.</title>
        <authorList>
            <person name="Ng K.K.S."/>
            <person name="Kobayashi M.J."/>
            <person name="Fawcett J.A."/>
            <person name="Hatakeyama M."/>
            <person name="Paape T."/>
            <person name="Ng C.H."/>
            <person name="Ang C.C."/>
            <person name="Tnah L.H."/>
            <person name="Lee C.T."/>
            <person name="Nishiyama T."/>
            <person name="Sese J."/>
            <person name="O'Brien M.J."/>
            <person name="Copetti D."/>
            <person name="Mohd Noor M.I."/>
            <person name="Ong R.C."/>
            <person name="Putra M."/>
            <person name="Sireger I.Z."/>
            <person name="Indrioko S."/>
            <person name="Kosugi Y."/>
            <person name="Izuno A."/>
            <person name="Isagi Y."/>
            <person name="Lee S.L."/>
            <person name="Shimizu K.K."/>
        </authorList>
    </citation>
    <scope>NUCLEOTIDE SEQUENCE [LARGE SCALE GENOMIC DNA]</scope>
    <source>
        <strain evidence="10">214</strain>
    </source>
</reference>
<evidence type="ECO:0000256" key="1">
    <source>
        <dbReference type="ARBA" id="ARBA00004123"/>
    </source>
</evidence>
<comment type="caution">
    <text evidence="10">The sequence shown here is derived from an EMBL/GenBank/DDBJ whole genome shotgun (WGS) entry which is preliminary data.</text>
</comment>
<evidence type="ECO:0000256" key="5">
    <source>
        <dbReference type="ARBA" id="ARBA00022491"/>
    </source>
</evidence>
<comment type="subcellular location">
    <subcellularLocation>
        <location evidence="2">Cytoplasm</location>
    </subcellularLocation>
    <subcellularLocation>
        <location evidence="1">Nucleus</location>
    </subcellularLocation>
</comment>
<dbReference type="Proteomes" id="UP001054252">
    <property type="component" value="Unassembled WGS sequence"/>
</dbReference>
<organism evidence="10 11">
    <name type="scientific">Rubroshorea leprosula</name>
    <dbReference type="NCBI Taxonomy" id="152421"/>
    <lineage>
        <taxon>Eukaryota</taxon>
        <taxon>Viridiplantae</taxon>
        <taxon>Streptophyta</taxon>
        <taxon>Embryophyta</taxon>
        <taxon>Tracheophyta</taxon>
        <taxon>Spermatophyta</taxon>
        <taxon>Magnoliopsida</taxon>
        <taxon>eudicotyledons</taxon>
        <taxon>Gunneridae</taxon>
        <taxon>Pentapetalae</taxon>
        <taxon>rosids</taxon>
        <taxon>malvids</taxon>
        <taxon>Malvales</taxon>
        <taxon>Dipterocarpaceae</taxon>
        <taxon>Rubroshorea</taxon>
    </lineage>
</organism>
<sequence>MGASRKLQGEIDRVLNKVQEGVDILDRIWNKGYDTDKANQKENFEADFEEEIKKLQRYRDQIKTWIQPSQINDKVNASYKQGLVDARKQIEHEMERFKTCDKETKIKAFSKEGLAQQPKTVGINHFSHCFVDKI</sequence>
<evidence type="ECO:0000256" key="8">
    <source>
        <dbReference type="ARBA" id="ARBA00023242"/>
    </source>
</evidence>
<dbReference type="GO" id="GO:0005634">
    <property type="term" value="C:nucleus"/>
    <property type="evidence" value="ECO:0007669"/>
    <property type="project" value="UniProtKB-SubCell"/>
</dbReference>
<keyword evidence="7" id="KW-0804">Transcription</keyword>
<evidence type="ECO:0000256" key="7">
    <source>
        <dbReference type="ARBA" id="ARBA00023163"/>
    </source>
</evidence>
<evidence type="ECO:0000256" key="2">
    <source>
        <dbReference type="ARBA" id="ARBA00004496"/>
    </source>
</evidence>
<keyword evidence="8" id="KW-0539">Nucleus</keyword>
<evidence type="ECO:0000259" key="9">
    <source>
        <dbReference type="Pfam" id="PF04065"/>
    </source>
</evidence>
<dbReference type="GO" id="GO:0005737">
    <property type="term" value="C:cytoplasm"/>
    <property type="evidence" value="ECO:0007669"/>
    <property type="project" value="UniProtKB-SubCell"/>
</dbReference>
<dbReference type="GO" id="GO:0030015">
    <property type="term" value="C:CCR4-NOT core complex"/>
    <property type="evidence" value="ECO:0007669"/>
    <property type="project" value="InterPro"/>
</dbReference>
<dbReference type="InterPro" id="IPR040168">
    <property type="entry name" value="Not2/3/5"/>
</dbReference>
<gene>
    <name evidence="10" type="ORF">SLEP1_g51124</name>
</gene>
<protein>
    <recommendedName>
        <fullName evidence="9">CCR4-Not complex component Not N-terminal domain-containing protein</fullName>
    </recommendedName>
</protein>
<feature type="domain" description="CCR4-Not complex component Not N-terminal" evidence="9">
    <location>
        <begin position="4"/>
        <end position="118"/>
    </location>
</feature>
<evidence type="ECO:0000256" key="4">
    <source>
        <dbReference type="ARBA" id="ARBA00022490"/>
    </source>
</evidence>
<keyword evidence="5" id="KW-0678">Repressor</keyword>
<keyword evidence="11" id="KW-1185">Reference proteome</keyword>
<dbReference type="EMBL" id="BPVZ01000173">
    <property type="protein sequence ID" value="GKV43877.1"/>
    <property type="molecule type" value="Genomic_DNA"/>
</dbReference>
<comment type="similarity">
    <text evidence="3">Belongs to the CNOT2/3/5 family.</text>
</comment>
<keyword evidence="6" id="KW-0805">Transcription regulation</keyword>
<name>A0AAV5M329_9ROSI</name>